<reference evidence="3" key="1">
    <citation type="submission" date="2023-06" db="EMBL/GenBank/DDBJ databases">
        <title>Genome-scale phylogeny and comparative genomics of the fungal order Sordariales.</title>
        <authorList>
            <consortium name="Lawrence Berkeley National Laboratory"/>
            <person name="Hensen N."/>
            <person name="Bonometti L."/>
            <person name="Westerberg I."/>
            <person name="Brannstrom I.O."/>
            <person name="Guillou S."/>
            <person name="Cros-Aarteil S."/>
            <person name="Calhoun S."/>
            <person name="Haridas S."/>
            <person name="Kuo A."/>
            <person name="Mondo S."/>
            <person name="Pangilinan J."/>
            <person name="Riley R."/>
            <person name="Labutti K."/>
            <person name="Andreopoulos B."/>
            <person name="Lipzen A."/>
            <person name="Chen C."/>
            <person name="Yanf M."/>
            <person name="Daum C."/>
            <person name="Ng V."/>
            <person name="Clum A."/>
            <person name="Steindorff A."/>
            <person name="Ohm R."/>
            <person name="Martin F."/>
            <person name="Silar P."/>
            <person name="Natvig D."/>
            <person name="Lalanne C."/>
            <person name="Gautier V."/>
            <person name="Ament-Velasquez S.L."/>
            <person name="Kruys A."/>
            <person name="Hutchinson M.I."/>
            <person name="Powell A.J."/>
            <person name="Barry K."/>
            <person name="Miller A.N."/>
            <person name="Grigoriev I.V."/>
            <person name="Debuchy R."/>
            <person name="Gladieux P."/>
            <person name="Thoren M.H."/>
            <person name="Johannesson H."/>
        </authorList>
    </citation>
    <scope>NUCLEOTIDE SEQUENCE</scope>
    <source>
        <strain evidence="3">CBS 307.81</strain>
    </source>
</reference>
<dbReference type="Pfam" id="PF20246">
    <property type="entry name" value="DUF6601"/>
    <property type="match status" value="1"/>
</dbReference>
<evidence type="ECO:0000256" key="1">
    <source>
        <dbReference type="SAM" id="MobiDB-lite"/>
    </source>
</evidence>
<name>A0AA39ZI88_9PEZI</name>
<keyword evidence="2" id="KW-0812">Transmembrane</keyword>
<proteinExistence type="predicted"/>
<comment type="caution">
    <text evidence="3">The sequence shown here is derived from an EMBL/GenBank/DDBJ whole genome shotgun (WGS) entry which is preliminary data.</text>
</comment>
<dbReference type="PANTHER" id="PTHR34414:SF1">
    <property type="entry name" value="SUBTILISIN-LIKE SERINE PROTEASE"/>
    <property type="match status" value="1"/>
</dbReference>
<protein>
    <submittedName>
        <fullName evidence="3">Uncharacterized protein</fullName>
    </submittedName>
</protein>
<evidence type="ECO:0000256" key="2">
    <source>
        <dbReference type="SAM" id="Phobius"/>
    </source>
</evidence>
<feature type="transmembrane region" description="Helical" evidence="2">
    <location>
        <begin position="517"/>
        <end position="543"/>
    </location>
</feature>
<feature type="transmembrane region" description="Helical" evidence="2">
    <location>
        <begin position="464"/>
        <end position="483"/>
    </location>
</feature>
<dbReference type="PANTHER" id="PTHR34414">
    <property type="entry name" value="HET DOMAIN-CONTAINING PROTEIN-RELATED"/>
    <property type="match status" value="1"/>
</dbReference>
<sequence>MQGLRCGDVSQFVSGWWVRRRVPGASSAKRGAALEPICAKNHTRGNTLAHMDAQLNPVSCAMSVANRARAAVLNVERSLMVSTFRPLAIQTSLIIGFLKTLSKLRVSSDLFGLTPRASPLIDNILLTEPHYPKLQTGLSAPLDKPTMPGTQTPTPTPTPTKSQKATKSRPSLPSVSLSTPPPDTKEVTTLTSPTAAEENINHPPHPNGGAHTFFRFEGLTTELNTQLQYVRVEDGEKTNSNLPTPWFLKSKDPNKPYLPGQPRIRLDERPRHVDGPEGKLDGYLRRWHLTDKLDQLLPLMRYIFVQTPAYDHINALHHHAAHTRKIVVDEEPGLHLVWYYEIIFMKPIPPYFFSRAFWLYIEHADPEVYGASLGFMRSYYHIIRFEIDFHEACKKKLMPRKDNGKFPTYEEWCEFIEPFSLVGDKHVSRRYRYGELRLTRINRAAMFFRFNLAYFHLLPQWGSFLSHILAPLITAFAVCSVILNSMQVTLAAIEVANETNHTIPDPEGWRRFMNVSLYFPIIVILSIALVIAVTLVSMFLMGLKDLLRGNKVRRKKENGEARVGKGSHGMVW</sequence>
<evidence type="ECO:0000313" key="4">
    <source>
        <dbReference type="Proteomes" id="UP001174997"/>
    </source>
</evidence>
<dbReference type="Proteomes" id="UP001174997">
    <property type="component" value="Unassembled WGS sequence"/>
</dbReference>
<dbReference type="AlphaFoldDB" id="A0AA39ZI88"/>
<keyword evidence="2" id="KW-0472">Membrane</keyword>
<accession>A0AA39ZI88</accession>
<feature type="region of interest" description="Disordered" evidence="1">
    <location>
        <begin position="135"/>
        <end position="192"/>
    </location>
</feature>
<dbReference type="EMBL" id="JAULSY010000021">
    <property type="protein sequence ID" value="KAK0671454.1"/>
    <property type="molecule type" value="Genomic_DNA"/>
</dbReference>
<evidence type="ECO:0000313" key="3">
    <source>
        <dbReference type="EMBL" id="KAK0671454.1"/>
    </source>
</evidence>
<gene>
    <name evidence="3" type="ORF">QBC41DRAFT_315769</name>
</gene>
<keyword evidence="2" id="KW-1133">Transmembrane helix</keyword>
<feature type="compositionally biased region" description="Low complexity" evidence="1">
    <location>
        <begin position="168"/>
        <end position="178"/>
    </location>
</feature>
<organism evidence="3 4">
    <name type="scientific">Cercophora samala</name>
    <dbReference type="NCBI Taxonomy" id="330535"/>
    <lineage>
        <taxon>Eukaryota</taxon>
        <taxon>Fungi</taxon>
        <taxon>Dikarya</taxon>
        <taxon>Ascomycota</taxon>
        <taxon>Pezizomycotina</taxon>
        <taxon>Sordariomycetes</taxon>
        <taxon>Sordariomycetidae</taxon>
        <taxon>Sordariales</taxon>
        <taxon>Lasiosphaeriaceae</taxon>
        <taxon>Cercophora</taxon>
    </lineage>
</organism>
<dbReference type="InterPro" id="IPR046536">
    <property type="entry name" value="DUF6601"/>
</dbReference>
<keyword evidence="4" id="KW-1185">Reference proteome</keyword>